<evidence type="ECO:0000259" key="1">
    <source>
        <dbReference type="Pfam" id="PF02602"/>
    </source>
</evidence>
<accession>A0ABW3IGW3</accession>
<gene>
    <name evidence="2" type="ORF">ACFQ1G_10195</name>
</gene>
<dbReference type="InterPro" id="IPR036108">
    <property type="entry name" value="4pyrrol_syn_uPrphyn_synt_sf"/>
</dbReference>
<keyword evidence="2" id="KW-0456">Lyase</keyword>
<evidence type="ECO:0000313" key="3">
    <source>
        <dbReference type="Proteomes" id="UP001597100"/>
    </source>
</evidence>
<dbReference type="PANTHER" id="PTHR12390">
    <property type="entry name" value="UROPORPHYRINOGEN III SYNTHASE"/>
    <property type="match status" value="1"/>
</dbReference>
<evidence type="ECO:0000313" key="2">
    <source>
        <dbReference type="EMBL" id="MFD0977161.1"/>
    </source>
</evidence>
<dbReference type="EC" id="4.2.1.75" evidence="2"/>
<dbReference type="CDD" id="cd06578">
    <property type="entry name" value="HemD"/>
    <property type="match status" value="1"/>
</dbReference>
<dbReference type="InterPro" id="IPR039793">
    <property type="entry name" value="UROS/Hem4"/>
</dbReference>
<dbReference type="EMBL" id="JBHTJP010000035">
    <property type="protein sequence ID" value="MFD0977161.1"/>
    <property type="molecule type" value="Genomic_DNA"/>
</dbReference>
<dbReference type="Proteomes" id="UP001597100">
    <property type="component" value="Unassembled WGS sequence"/>
</dbReference>
<name>A0ABW3IGW3_9FLAO</name>
<dbReference type="GO" id="GO:0004852">
    <property type="term" value="F:uroporphyrinogen-III synthase activity"/>
    <property type="evidence" value="ECO:0007669"/>
    <property type="project" value="UniProtKB-EC"/>
</dbReference>
<keyword evidence="3" id="KW-1185">Reference proteome</keyword>
<dbReference type="Pfam" id="PF02602">
    <property type="entry name" value="HEM4"/>
    <property type="match status" value="1"/>
</dbReference>
<reference evidence="3" key="1">
    <citation type="journal article" date="2019" name="Int. J. Syst. Evol. Microbiol.">
        <title>The Global Catalogue of Microorganisms (GCM) 10K type strain sequencing project: providing services to taxonomists for standard genome sequencing and annotation.</title>
        <authorList>
            <consortium name="The Broad Institute Genomics Platform"/>
            <consortium name="The Broad Institute Genome Sequencing Center for Infectious Disease"/>
            <person name="Wu L."/>
            <person name="Ma J."/>
        </authorList>
    </citation>
    <scope>NUCLEOTIDE SEQUENCE [LARGE SCALE GENOMIC DNA]</scope>
    <source>
        <strain evidence="3">CCUG 60898</strain>
    </source>
</reference>
<protein>
    <submittedName>
        <fullName evidence="2">Uroporphyrinogen-III synthase</fullName>
        <ecNumber evidence="2">4.2.1.75</ecNumber>
    </submittedName>
</protein>
<organism evidence="2 3">
    <name type="scientific">Salinimicrobium gaetbulicola</name>
    <dbReference type="NCBI Taxonomy" id="999702"/>
    <lineage>
        <taxon>Bacteria</taxon>
        <taxon>Pseudomonadati</taxon>
        <taxon>Bacteroidota</taxon>
        <taxon>Flavobacteriia</taxon>
        <taxon>Flavobacteriales</taxon>
        <taxon>Flavobacteriaceae</taxon>
        <taxon>Salinimicrobium</taxon>
    </lineage>
</organism>
<proteinExistence type="predicted"/>
<dbReference type="PANTHER" id="PTHR12390:SF0">
    <property type="entry name" value="UROPORPHYRINOGEN-III SYNTHASE"/>
    <property type="match status" value="1"/>
</dbReference>
<feature type="domain" description="Tetrapyrrole biosynthesis uroporphyrinogen III synthase" evidence="1">
    <location>
        <begin position="53"/>
        <end position="217"/>
    </location>
</feature>
<dbReference type="Gene3D" id="3.40.50.10090">
    <property type="match status" value="2"/>
</dbReference>
<dbReference type="SUPFAM" id="SSF69618">
    <property type="entry name" value="HemD-like"/>
    <property type="match status" value="1"/>
</dbReference>
<sequence length="234" mass="26098">MSASIDTSQKTLLSTKKLAEHQKQLLLNSGLGLVEYDFISVKPQSFEINIIPRNLIFSSKNAVLAVLDHPKVDLLKERKSFAVGVKTSALLRENGFTIARIANNAEELAYEIKEFHKMEEFMFFCGKKRLDAIPSQLRENGIGLTEVEVYDTILKPKKFDRIFDGVLFFSPSGVESYCSENDLSESIAFCIGNTTASEAKKYTNQVVIASNPSIENVIVQAVKKLGKKQWPGSL</sequence>
<comment type="caution">
    <text evidence="2">The sequence shown here is derived from an EMBL/GenBank/DDBJ whole genome shotgun (WGS) entry which is preliminary data.</text>
</comment>
<dbReference type="RefSeq" id="WP_380739215.1">
    <property type="nucleotide sequence ID" value="NZ_JBHTJP010000035.1"/>
</dbReference>
<dbReference type="InterPro" id="IPR003754">
    <property type="entry name" value="4pyrrol_synth_uPrphyn_synth"/>
</dbReference>